<proteinExistence type="inferred from homology"/>
<sequence>MGKLELFYLRVLNICFKFIAHSILTALFSKKKLTKEYVIQHLKNYLQSVFFLSINGTSFIGTFCVLRHILGHVNFLSASWLPGFISSVLAINAERPSRRSLLAIYVTNVASESLWNVLKERGYVKPIPKGEVLLFSLNSSKYNGRFRHHTCPHNGSCFFYTLKAGAVGWSKGYAFEVCFKLLFQFPRIIKNPLLIIQILSSKNAFGAAAFIGWFSAAFKGICCASRHISNRDKPVHGVYAGAFAALGMLFNSSPSLALYSFWKALETLYSKGVEAEVLPIIPGGIELLYSFSTAYLFHCAVWENFNLKPSYWRFLMDLTSGKIAGYNRILLDGYGLDSGRNQVWPDYDISKYFFDN</sequence>
<dbReference type="AlphaFoldDB" id="A0A5N5STN0"/>
<gene>
    <name evidence="8" type="ORF">Anas_00975</name>
</gene>
<feature type="transmembrane region" description="Helical" evidence="6">
    <location>
        <begin position="238"/>
        <end position="262"/>
    </location>
</feature>
<evidence type="ECO:0000256" key="4">
    <source>
        <dbReference type="ARBA" id="ARBA00022989"/>
    </source>
</evidence>
<dbReference type="Proteomes" id="UP000326759">
    <property type="component" value="Unassembled WGS sequence"/>
</dbReference>
<feature type="domain" description="Transmembrane protein 135 N-terminal" evidence="7">
    <location>
        <begin position="11"/>
        <end position="116"/>
    </location>
</feature>
<dbReference type="InterPro" id="IPR031926">
    <property type="entry name" value="TMEM135_N"/>
</dbReference>
<name>A0A5N5STN0_9CRUS</name>
<accession>A0A5N5STN0</accession>
<dbReference type="PANTHER" id="PTHR12459:SF15">
    <property type="entry name" value="TRANSMEMBRANE PROTEIN 135"/>
    <property type="match status" value="1"/>
</dbReference>
<dbReference type="PANTHER" id="PTHR12459">
    <property type="entry name" value="TRANSMEMBRANE PROTEIN 135-RELATED"/>
    <property type="match status" value="1"/>
</dbReference>
<feature type="transmembrane region" description="Helical" evidence="6">
    <location>
        <begin position="193"/>
        <end position="218"/>
    </location>
</feature>
<keyword evidence="9" id="KW-1185">Reference proteome</keyword>
<evidence type="ECO:0000256" key="6">
    <source>
        <dbReference type="SAM" id="Phobius"/>
    </source>
</evidence>
<reference evidence="8 9" key="1">
    <citation type="journal article" date="2019" name="PLoS Biol.">
        <title>Sex chromosomes control vertical transmission of feminizing Wolbachia symbionts in an isopod.</title>
        <authorList>
            <person name="Becking T."/>
            <person name="Chebbi M.A."/>
            <person name="Giraud I."/>
            <person name="Moumen B."/>
            <person name="Laverre T."/>
            <person name="Caubet Y."/>
            <person name="Peccoud J."/>
            <person name="Gilbert C."/>
            <person name="Cordaux R."/>
        </authorList>
    </citation>
    <scope>NUCLEOTIDE SEQUENCE [LARGE SCALE GENOMIC DNA]</scope>
    <source>
        <strain evidence="8">ANa2</strain>
        <tissue evidence="8">Whole body excluding digestive tract and cuticle</tissue>
    </source>
</reference>
<comment type="subcellular location">
    <subcellularLocation>
        <location evidence="1">Endomembrane system</location>
        <topology evidence="1">Multi-pass membrane protein</topology>
    </subcellularLocation>
</comment>
<keyword evidence="3 6" id="KW-0812">Transmembrane</keyword>
<feature type="transmembrane region" description="Helical" evidence="6">
    <location>
        <begin position="6"/>
        <end position="28"/>
    </location>
</feature>
<evidence type="ECO:0000313" key="8">
    <source>
        <dbReference type="EMBL" id="KAB7497382.1"/>
    </source>
</evidence>
<feature type="transmembrane region" description="Helical" evidence="6">
    <location>
        <begin position="49"/>
        <end position="69"/>
    </location>
</feature>
<dbReference type="InterPro" id="IPR026749">
    <property type="entry name" value="Tmem135"/>
</dbReference>
<evidence type="ECO:0000256" key="5">
    <source>
        <dbReference type="ARBA" id="ARBA00023136"/>
    </source>
</evidence>
<dbReference type="EMBL" id="SEYY01020349">
    <property type="protein sequence ID" value="KAB7497382.1"/>
    <property type="molecule type" value="Genomic_DNA"/>
</dbReference>
<evidence type="ECO:0000256" key="3">
    <source>
        <dbReference type="ARBA" id="ARBA00022692"/>
    </source>
</evidence>
<comment type="caution">
    <text evidence="8">The sequence shown here is derived from an EMBL/GenBank/DDBJ whole genome shotgun (WGS) entry which is preliminary data.</text>
</comment>
<organism evidence="8 9">
    <name type="scientific">Armadillidium nasatum</name>
    <dbReference type="NCBI Taxonomy" id="96803"/>
    <lineage>
        <taxon>Eukaryota</taxon>
        <taxon>Metazoa</taxon>
        <taxon>Ecdysozoa</taxon>
        <taxon>Arthropoda</taxon>
        <taxon>Crustacea</taxon>
        <taxon>Multicrustacea</taxon>
        <taxon>Malacostraca</taxon>
        <taxon>Eumalacostraca</taxon>
        <taxon>Peracarida</taxon>
        <taxon>Isopoda</taxon>
        <taxon>Oniscidea</taxon>
        <taxon>Crinocheta</taxon>
        <taxon>Armadillidiidae</taxon>
        <taxon>Armadillidium</taxon>
    </lineage>
</organism>
<evidence type="ECO:0000256" key="1">
    <source>
        <dbReference type="ARBA" id="ARBA00004127"/>
    </source>
</evidence>
<evidence type="ECO:0000313" key="9">
    <source>
        <dbReference type="Proteomes" id="UP000326759"/>
    </source>
</evidence>
<evidence type="ECO:0000259" key="7">
    <source>
        <dbReference type="Pfam" id="PF15982"/>
    </source>
</evidence>
<dbReference type="OrthoDB" id="291792at2759"/>
<dbReference type="GO" id="GO:0012505">
    <property type="term" value="C:endomembrane system"/>
    <property type="evidence" value="ECO:0007669"/>
    <property type="project" value="UniProtKB-SubCell"/>
</dbReference>
<dbReference type="Pfam" id="PF15982">
    <property type="entry name" value="TMEM135_C_rich"/>
    <property type="match status" value="1"/>
</dbReference>
<keyword evidence="5 6" id="KW-0472">Membrane</keyword>
<protein>
    <submittedName>
        <fullName evidence="8">Transmembrane protein</fullName>
    </submittedName>
</protein>
<keyword evidence="4 6" id="KW-1133">Transmembrane helix</keyword>
<comment type="similarity">
    <text evidence="2">Belongs to the TMEM135 family.</text>
</comment>
<evidence type="ECO:0000256" key="2">
    <source>
        <dbReference type="ARBA" id="ARBA00008924"/>
    </source>
</evidence>